<protein>
    <submittedName>
        <fullName evidence="2">Uncharacterized protein</fullName>
    </submittedName>
</protein>
<feature type="region of interest" description="Disordered" evidence="1">
    <location>
        <begin position="1"/>
        <end position="208"/>
    </location>
</feature>
<sequence>MPSLAPSTSSSSSSSMSASPRTSMDSLPDRRSSLARTGRPAANVLHNLLSSDETTSFLSPALERAATRSSARRQSTMSVSPSRSFDSRSSDSYCKPDEGVASTARPSQQPGQSSPYSSSSSPSSSTSPSKSSTPMPQLDKDVRGSARSSIPNDRSDRGYSPLSAGFASLSRRGTLNEQSTASRSSSASQSKNSGTSRALAAGMFGGPA</sequence>
<evidence type="ECO:0000313" key="3">
    <source>
        <dbReference type="Proteomes" id="UP000799441"/>
    </source>
</evidence>
<feature type="compositionally biased region" description="Low complexity" evidence="1">
    <location>
        <begin position="1"/>
        <end position="26"/>
    </location>
</feature>
<feature type="compositionally biased region" description="Low complexity" evidence="1">
    <location>
        <begin position="178"/>
        <end position="196"/>
    </location>
</feature>
<name>A0A9P4UTZ1_9PEZI</name>
<comment type="caution">
    <text evidence="2">The sequence shown here is derived from an EMBL/GenBank/DDBJ whole genome shotgun (WGS) entry which is preliminary data.</text>
</comment>
<feature type="compositionally biased region" description="Polar residues" evidence="1">
    <location>
        <begin position="48"/>
        <end position="58"/>
    </location>
</feature>
<accession>A0A9P4UTZ1</accession>
<gene>
    <name evidence="2" type="ORF">K431DRAFT_300156</name>
</gene>
<reference evidence="2" key="1">
    <citation type="journal article" date="2020" name="Stud. Mycol.">
        <title>101 Dothideomycetes genomes: a test case for predicting lifestyles and emergence of pathogens.</title>
        <authorList>
            <person name="Haridas S."/>
            <person name="Albert R."/>
            <person name="Binder M."/>
            <person name="Bloem J."/>
            <person name="Labutti K."/>
            <person name="Salamov A."/>
            <person name="Andreopoulos B."/>
            <person name="Baker S."/>
            <person name="Barry K."/>
            <person name="Bills G."/>
            <person name="Bluhm B."/>
            <person name="Cannon C."/>
            <person name="Castanera R."/>
            <person name="Culley D."/>
            <person name="Daum C."/>
            <person name="Ezra D."/>
            <person name="Gonzalez J."/>
            <person name="Henrissat B."/>
            <person name="Kuo A."/>
            <person name="Liang C."/>
            <person name="Lipzen A."/>
            <person name="Lutzoni F."/>
            <person name="Magnuson J."/>
            <person name="Mondo S."/>
            <person name="Nolan M."/>
            <person name="Ohm R."/>
            <person name="Pangilinan J."/>
            <person name="Park H.-J."/>
            <person name="Ramirez L."/>
            <person name="Alfaro M."/>
            <person name="Sun H."/>
            <person name="Tritt A."/>
            <person name="Yoshinaga Y."/>
            <person name="Zwiers L.-H."/>
            <person name="Turgeon B."/>
            <person name="Goodwin S."/>
            <person name="Spatafora J."/>
            <person name="Crous P."/>
            <person name="Grigoriev I."/>
        </authorList>
    </citation>
    <scope>NUCLEOTIDE SEQUENCE</scope>
    <source>
        <strain evidence="2">CBS 116435</strain>
    </source>
</reference>
<evidence type="ECO:0000256" key="1">
    <source>
        <dbReference type="SAM" id="MobiDB-lite"/>
    </source>
</evidence>
<dbReference type="EMBL" id="MU003768">
    <property type="protein sequence ID" value="KAF2725251.1"/>
    <property type="molecule type" value="Genomic_DNA"/>
</dbReference>
<feature type="compositionally biased region" description="Low complexity" evidence="1">
    <location>
        <begin position="61"/>
        <end position="84"/>
    </location>
</feature>
<evidence type="ECO:0000313" key="2">
    <source>
        <dbReference type="EMBL" id="KAF2725251.1"/>
    </source>
</evidence>
<feature type="compositionally biased region" description="Basic and acidic residues" evidence="1">
    <location>
        <begin position="85"/>
        <end position="98"/>
    </location>
</feature>
<dbReference type="AlphaFoldDB" id="A0A9P4UTZ1"/>
<dbReference type="Proteomes" id="UP000799441">
    <property type="component" value="Unassembled WGS sequence"/>
</dbReference>
<feature type="compositionally biased region" description="Low complexity" evidence="1">
    <location>
        <begin position="106"/>
        <end position="137"/>
    </location>
</feature>
<proteinExistence type="predicted"/>
<organism evidence="2 3">
    <name type="scientific">Polychaeton citri CBS 116435</name>
    <dbReference type="NCBI Taxonomy" id="1314669"/>
    <lineage>
        <taxon>Eukaryota</taxon>
        <taxon>Fungi</taxon>
        <taxon>Dikarya</taxon>
        <taxon>Ascomycota</taxon>
        <taxon>Pezizomycotina</taxon>
        <taxon>Dothideomycetes</taxon>
        <taxon>Dothideomycetidae</taxon>
        <taxon>Capnodiales</taxon>
        <taxon>Capnodiaceae</taxon>
        <taxon>Polychaeton</taxon>
    </lineage>
</organism>
<keyword evidence="3" id="KW-1185">Reference proteome</keyword>